<keyword evidence="3" id="KW-1185">Reference proteome</keyword>
<dbReference type="InterPro" id="IPR029055">
    <property type="entry name" value="Ntn_hydrolases_N"/>
</dbReference>
<proteinExistence type="predicted"/>
<feature type="region of interest" description="Disordered" evidence="1">
    <location>
        <begin position="20"/>
        <end position="57"/>
    </location>
</feature>
<dbReference type="InterPro" id="IPR001353">
    <property type="entry name" value="Proteasome_sua/b"/>
</dbReference>
<dbReference type="Gene3D" id="3.60.20.10">
    <property type="entry name" value="Glutamine Phosphoribosylpyrophosphate, subunit 1, domain 1"/>
    <property type="match status" value="1"/>
</dbReference>
<accession>A0ABQ5H576</accession>
<dbReference type="Proteomes" id="UP001151760">
    <property type="component" value="Unassembled WGS sequence"/>
</dbReference>
<sequence>MLVIKICVLERKKEGRKVDLRKFVAPKKEKAPPPSSKPTKSGGGKQKNKLREERDMKPETFASLVSAVLYEKRSRFGPYFCQPVIAGLGDNDKPFICTMDSIGANLLVLPTGSGEPISWEGNGYS</sequence>
<feature type="compositionally biased region" description="Basic and acidic residues" evidence="1">
    <location>
        <begin position="20"/>
        <end position="31"/>
    </location>
</feature>
<name>A0ABQ5H576_9ASTR</name>
<dbReference type="EMBL" id="BQNB010019224">
    <property type="protein sequence ID" value="GJT83030.1"/>
    <property type="molecule type" value="Genomic_DNA"/>
</dbReference>
<evidence type="ECO:0000313" key="3">
    <source>
        <dbReference type="Proteomes" id="UP001151760"/>
    </source>
</evidence>
<protein>
    <submittedName>
        <fullName evidence="2">Proteasome subunit beta type-3-A</fullName>
    </submittedName>
</protein>
<reference evidence="2" key="2">
    <citation type="submission" date="2022-01" db="EMBL/GenBank/DDBJ databases">
        <authorList>
            <person name="Yamashiro T."/>
            <person name="Shiraishi A."/>
            <person name="Satake H."/>
            <person name="Nakayama K."/>
        </authorList>
    </citation>
    <scope>NUCLEOTIDE SEQUENCE</scope>
</reference>
<organism evidence="2 3">
    <name type="scientific">Tanacetum coccineum</name>
    <dbReference type="NCBI Taxonomy" id="301880"/>
    <lineage>
        <taxon>Eukaryota</taxon>
        <taxon>Viridiplantae</taxon>
        <taxon>Streptophyta</taxon>
        <taxon>Embryophyta</taxon>
        <taxon>Tracheophyta</taxon>
        <taxon>Spermatophyta</taxon>
        <taxon>Magnoliopsida</taxon>
        <taxon>eudicotyledons</taxon>
        <taxon>Gunneridae</taxon>
        <taxon>Pentapetalae</taxon>
        <taxon>asterids</taxon>
        <taxon>campanulids</taxon>
        <taxon>Asterales</taxon>
        <taxon>Asteraceae</taxon>
        <taxon>Asteroideae</taxon>
        <taxon>Anthemideae</taxon>
        <taxon>Anthemidinae</taxon>
        <taxon>Tanacetum</taxon>
    </lineage>
</organism>
<keyword evidence="2" id="KW-0647">Proteasome</keyword>
<dbReference type="SUPFAM" id="SSF56235">
    <property type="entry name" value="N-terminal nucleophile aminohydrolases (Ntn hydrolases)"/>
    <property type="match status" value="1"/>
</dbReference>
<gene>
    <name evidence="2" type="ORF">Tco_1057372</name>
</gene>
<comment type="caution">
    <text evidence="2">The sequence shown here is derived from an EMBL/GenBank/DDBJ whole genome shotgun (WGS) entry which is preliminary data.</text>
</comment>
<reference evidence="2" key="1">
    <citation type="journal article" date="2022" name="Int. J. Mol. Sci.">
        <title>Draft Genome of Tanacetum Coccineum: Genomic Comparison of Closely Related Tanacetum-Family Plants.</title>
        <authorList>
            <person name="Yamashiro T."/>
            <person name="Shiraishi A."/>
            <person name="Nakayama K."/>
            <person name="Satake H."/>
        </authorList>
    </citation>
    <scope>NUCLEOTIDE SEQUENCE</scope>
</reference>
<dbReference type="Pfam" id="PF00227">
    <property type="entry name" value="Proteasome"/>
    <property type="match status" value="1"/>
</dbReference>
<evidence type="ECO:0000256" key="1">
    <source>
        <dbReference type="SAM" id="MobiDB-lite"/>
    </source>
</evidence>
<evidence type="ECO:0000313" key="2">
    <source>
        <dbReference type="EMBL" id="GJT83030.1"/>
    </source>
</evidence>
<dbReference type="GO" id="GO:0000502">
    <property type="term" value="C:proteasome complex"/>
    <property type="evidence" value="ECO:0007669"/>
    <property type="project" value="UniProtKB-KW"/>
</dbReference>